<feature type="region of interest" description="Disordered" evidence="1">
    <location>
        <begin position="15"/>
        <end position="35"/>
    </location>
</feature>
<name>A0A382WAV0_9ZZZZ</name>
<evidence type="ECO:0000313" key="3">
    <source>
        <dbReference type="EMBL" id="SVD55986.1"/>
    </source>
</evidence>
<reference evidence="3" key="1">
    <citation type="submission" date="2018-05" db="EMBL/GenBank/DDBJ databases">
        <authorList>
            <person name="Lanie J.A."/>
            <person name="Ng W.-L."/>
            <person name="Kazmierczak K.M."/>
            <person name="Andrzejewski T.M."/>
            <person name="Davidsen T.M."/>
            <person name="Wayne K.J."/>
            <person name="Tettelin H."/>
            <person name="Glass J.I."/>
            <person name="Rusch D."/>
            <person name="Podicherti R."/>
            <person name="Tsui H.-C.T."/>
            <person name="Winkler M.E."/>
        </authorList>
    </citation>
    <scope>NUCLEOTIDE SEQUENCE</scope>
</reference>
<proteinExistence type="predicted"/>
<organism evidence="3">
    <name type="scientific">marine metagenome</name>
    <dbReference type="NCBI Taxonomy" id="408172"/>
    <lineage>
        <taxon>unclassified sequences</taxon>
        <taxon>metagenomes</taxon>
        <taxon>ecological metagenomes</taxon>
    </lineage>
</organism>
<dbReference type="EMBL" id="UINC01158438">
    <property type="protein sequence ID" value="SVD55986.1"/>
    <property type="molecule type" value="Genomic_DNA"/>
</dbReference>
<sequence length="78" mass="8532">MVALGKGDVIVRKPTEKSNGVVNHQPNQAPIAAQRKNPTSGTMILGFTLITIFRSSSFLLSCLLMSAKCYQIQLKRVN</sequence>
<dbReference type="AlphaFoldDB" id="A0A382WAV0"/>
<accession>A0A382WAV0</accession>
<evidence type="ECO:0000256" key="1">
    <source>
        <dbReference type="SAM" id="MobiDB-lite"/>
    </source>
</evidence>
<keyword evidence="2" id="KW-0812">Transmembrane</keyword>
<feature type="compositionally biased region" description="Polar residues" evidence="1">
    <location>
        <begin position="17"/>
        <end position="28"/>
    </location>
</feature>
<protein>
    <submittedName>
        <fullName evidence="3">Uncharacterized protein</fullName>
    </submittedName>
</protein>
<evidence type="ECO:0000256" key="2">
    <source>
        <dbReference type="SAM" id="Phobius"/>
    </source>
</evidence>
<feature type="transmembrane region" description="Helical" evidence="2">
    <location>
        <begin position="44"/>
        <end position="66"/>
    </location>
</feature>
<keyword evidence="2" id="KW-1133">Transmembrane helix</keyword>
<keyword evidence="2" id="KW-0472">Membrane</keyword>
<gene>
    <name evidence="3" type="ORF">METZ01_LOCUS408840</name>
</gene>